<dbReference type="InterPro" id="IPR002930">
    <property type="entry name" value="GCV_H"/>
</dbReference>
<gene>
    <name evidence="3" type="primary">gcvH</name>
    <name evidence="6" type="ORF">Geu3261_0134_019</name>
</gene>
<feature type="domain" description="Lipoyl-binding" evidence="5">
    <location>
        <begin position="18"/>
        <end position="100"/>
    </location>
</feature>
<dbReference type="PANTHER" id="PTHR11715">
    <property type="entry name" value="GLYCINE CLEAVAGE SYSTEM H PROTEIN"/>
    <property type="match status" value="1"/>
</dbReference>
<dbReference type="Proteomes" id="UP000032675">
    <property type="component" value="Unassembled WGS sequence"/>
</dbReference>
<dbReference type="Gene3D" id="2.40.50.100">
    <property type="match status" value="1"/>
</dbReference>
<evidence type="ECO:0000259" key="5">
    <source>
        <dbReference type="PROSITE" id="PS50968"/>
    </source>
</evidence>
<name>A0A0D6Q098_KOMEU</name>
<comment type="similarity">
    <text evidence="1 3">Belongs to the GcvH family.</text>
</comment>
<keyword evidence="2 3" id="KW-0450">Lipoyl</keyword>
<dbReference type="PROSITE" id="PS50968">
    <property type="entry name" value="BIOTINYL_LIPOYL"/>
    <property type="match status" value="1"/>
</dbReference>
<dbReference type="InterPro" id="IPR033753">
    <property type="entry name" value="GCV_H/Fam206"/>
</dbReference>
<dbReference type="InterPro" id="IPR003016">
    <property type="entry name" value="2-oxoA_DH_lipoyl-BS"/>
</dbReference>
<accession>A0A0D6Q098</accession>
<evidence type="ECO:0000313" key="7">
    <source>
        <dbReference type="Proteomes" id="UP000032675"/>
    </source>
</evidence>
<dbReference type="EMBL" id="BANI01000118">
    <property type="protein sequence ID" value="GAN97002.1"/>
    <property type="molecule type" value="Genomic_DNA"/>
</dbReference>
<dbReference type="GO" id="GO:0005829">
    <property type="term" value="C:cytosol"/>
    <property type="evidence" value="ECO:0007669"/>
    <property type="project" value="TreeGrafter"/>
</dbReference>
<dbReference type="HAMAP" id="MF_00272">
    <property type="entry name" value="GcvH"/>
    <property type="match status" value="1"/>
</dbReference>
<dbReference type="NCBIfam" id="NF002270">
    <property type="entry name" value="PRK01202.1"/>
    <property type="match status" value="1"/>
</dbReference>
<feature type="modified residue" description="N6-lipoyllysine" evidence="3 4">
    <location>
        <position position="59"/>
    </location>
</feature>
<reference evidence="6 7" key="1">
    <citation type="submission" date="2012-11" db="EMBL/GenBank/DDBJ databases">
        <title>Whole genome sequence of Gluconacetobacter europaeus NBRC3261.</title>
        <authorList>
            <person name="Azuma Y."/>
            <person name="Higashiura N."/>
            <person name="Hirakawa H."/>
            <person name="Matsushita K."/>
        </authorList>
    </citation>
    <scope>NUCLEOTIDE SEQUENCE [LARGE SCALE GENOMIC DNA]</scope>
    <source>
        <strain evidence="6 7">NBRC 3261</strain>
    </source>
</reference>
<comment type="subunit">
    <text evidence="3">The glycine cleavage system is composed of four proteins: P, T, L and H.</text>
</comment>
<evidence type="ECO:0000256" key="3">
    <source>
        <dbReference type="HAMAP-Rule" id="MF_00272"/>
    </source>
</evidence>
<dbReference type="PROSITE" id="PS00189">
    <property type="entry name" value="LIPOYL"/>
    <property type="match status" value="1"/>
</dbReference>
<dbReference type="InterPro" id="IPR011053">
    <property type="entry name" value="Single_hybrid_motif"/>
</dbReference>
<organism evidence="6 7">
    <name type="scientific">Komagataeibacter europaeus NBRC 3261</name>
    <dbReference type="NCBI Taxonomy" id="1234669"/>
    <lineage>
        <taxon>Bacteria</taxon>
        <taxon>Pseudomonadati</taxon>
        <taxon>Pseudomonadota</taxon>
        <taxon>Alphaproteobacteria</taxon>
        <taxon>Acetobacterales</taxon>
        <taxon>Acetobacteraceae</taxon>
        <taxon>Komagataeibacter</taxon>
    </lineage>
</organism>
<sequence length="121" mass="12855">MTVYYTREHEWLRVDGDVAVVGITAHAANELGELVFAEARDPGTTVEQGDSVAVVESVKAASDIYAPVTGDVLAFNDALGDDAALVNRDPEGEGWIVRMTIADASQLEGLMDRATYTALVG</sequence>
<dbReference type="InterPro" id="IPR017453">
    <property type="entry name" value="GCV_H_sub"/>
</dbReference>
<evidence type="ECO:0000256" key="1">
    <source>
        <dbReference type="ARBA" id="ARBA00009249"/>
    </source>
</evidence>
<proteinExistence type="inferred from homology"/>
<comment type="function">
    <text evidence="3">The glycine cleavage system catalyzes the degradation of glycine. The H protein shuttles the methylamine group of glycine from the P protein to the T protein.</text>
</comment>
<dbReference type="InterPro" id="IPR000089">
    <property type="entry name" value="Biotin_lipoyl"/>
</dbReference>
<dbReference type="RefSeq" id="WP_048851639.1">
    <property type="nucleotide sequence ID" value="NZ_BANI01000118.1"/>
</dbReference>
<dbReference type="SUPFAM" id="SSF51230">
    <property type="entry name" value="Single hybrid motif"/>
    <property type="match status" value="1"/>
</dbReference>
<dbReference type="AlphaFoldDB" id="A0A0D6Q098"/>
<protein>
    <recommendedName>
        <fullName evidence="3">Glycine cleavage system H protein</fullName>
    </recommendedName>
</protein>
<dbReference type="GO" id="GO:0019464">
    <property type="term" value="P:glycine decarboxylation via glycine cleavage system"/>
    <property type="evidence" value="ECO:0007669"/>
    <property type="project" value="UniProtKB-UniRule"/>
</dbReference>
<comment type="cofactor">
    <cofactor evidence="3">
        <name>(R)-lipoate</name>
        <dbReference type="ChEBI" id="CHEBI:83088"/>
    </cofactor>
    <text evidence="3">Binds 1 lipoyl cofactor covalently.</text>
</comment>
<evidence type="ECO:0000313" key="6">
    <source>
        <dbReference type="EMBL" id="GAN97002.1"/>
    </source>
</evidence>
<dbReference type="PANTHER" id="PTHR11715:SF3">
    <property type="entry name" value="GLYCINE CLEAVAGE SYSTEM H PROTEIN-RELATED"/>
    <property type="match status" value="1"/>
</dbReference>
<dbReference type="NCBIfam" id="TIGR00527">
    <property type="entry name" value="gcvH"/>
    <property type="match status" value="1"/>
</dbReference>
<evidence type="ECO:0000256" key="2">
    <source>
        <dbReference type="ARBA" id="ARBA00022823"/>
    </source>
</evidence>
<dbReference type="Pfam" id="PF01597">
    <property type="entry name" value="GCV_H"/>
    <property type="match status" value="1"/>
</dbReference>
<dbReference type="GO" id="GO:0009249">
    <property type="term" value="P:protein lipoylation"/>
    <property type="evidence" value="ECO:0007669"/>
    <property type="project" value="TreeGrafter"/>
</dbReference>
<dbReference type="CDD" id="cd06848">
    <property type="entry name" value="GCS_H"/>
    <property type="match status" value="1"/>
</dbReference>
<evidence type="ECO:0000256" key="4">
    <source>
        <dbReference type="PIRSR" id="PIRSR617453-50"/>
    </source>
</evidence>
<dbReference type="GO" id="GO:0005960">
    <property type="term" value="C:glycine cleavage complex"/>
    <property type="evidence" value="ECO:0007669"/>
    <property type="project" value="InterPro"/>
</dbReference>
<comment type="caution">
    <text evidence="6">The sequence shown here is derived from an EMBL/GenBank/DDBJ whole genome shotgun (WGS) entry which is preliminary data.</text>
</comment>